<keyword evidence="4" id="KW-1185">Reference proteome</keyword>
<dbReference type="Proteomes" id="UP000316781">
    <property type="component" value="Unassembled WGS sequence"/>
</dbReference>
<dbReference type="PANTHER" id="PTHR33990:SF4">
    <property type="entry name" value="PHNB-LIKE DOMAIN-CONTAINING PROTEIN"/>
    <property type="match status" value="1"/>
</dbReference>
<protein>
    <submittedName>
        <fullName evidence="2">VOC family protein</fullName>
    </submittedName>
</protein>
<dbReference type="EMBL" id="PUIV01000006">
    <property type="protein sequence ID" value="PWB94727.1"/>
    <property type="molecule type" value="Genomic_DNA"/>
</dbReference>
<reference evidence="2 4" key="1">
    <citation type="journal article" date="2018" name="Appl. Microbiol. Biotechnol.">
        <title>Co-cultivation of the strictly anaerobic methanogen Methanosarcina barkeri with aerobic methanotrophs in an oxygen-limited membrane bioreactor.</title>
        <authorList>
            <person name="In 't Zandt M.H."/>
            <person name="van den Bosch T.J.M."/>
            <person name="Rijkers R."/>
            <person name="van Kessel M.A.H.J."/>
            <person name="Jetten M.S.M."/>
            <person name="Welte C.U."/>
        </authorList>
    </citation>
    <scope>NUCLEOTIDE SEQUENCE [LARGE SCALE GENOMIC DNA]</scope>
    <source>
        <strain evidence="2 4">DSM 17706</strain>
    </source>
</reference>
<feature type="domain" description="PhnB-like" evidence="1">
    <location>
        <begin position="4"/>
        <end position="128"/>
    </location>
</feature>
<dbReference type="OrthoDB" id="9806473at2"/>
<name>A0A2U1SSY8_METSR</name>
<gene>
    <name evidence="2" type="ORF">C5689_06615</name>
    <name evidence="3" type="ORF">FM996_00410</name>
</gene>
<dbReference type="SUPFAM" id="SSF54593">
    <property type="entry name" value="Glyoxalase/Bleomycin resistance protein/Dihydroxybiphenyl dioxygenase"/>
    <property type="match status" value="1"/>
</dbReference>
<dbReference type="Gene3D" id="3.30.720.110">
    <property type="match status" value="1"/>
</dbReference>
<dbReference type="InterPro" id="IPR028973">
    <property type="entry name" value="PhnB-like"/>
</dbReference>
<dbReference type="InterPro" id="IPR009725">
    <property type="entry name" value="3_dmu_93_MTrfase"/>
</dbReference>
<evidence type="ECO:0000259" key="1">
    <source>
        <dbReference type="Pfam" id="PF06983"/>
    </source>
</evidence>
<evidence type="ECO:0000313" key="3">
    <source>
        <dbReference type="EMBL" id="TRL38328.1"/>
    </source>
</evidence>
<dbReference type="EMBL" id="VJMF01000002">
    <property type="protein sequence ID" value="TRL38328.1"/>
    <property type="molecule type" value="Genomic_DNA"/>
</dbReference>
<dbReference type="RefSeq" id="WP_108916480.1">
    <property type="nucleotide sequence ID" value="NZ_BGJY01000015.1"/>
</dbReference>
<dbReference type="PIRSF" id="PIRSF021700">
    <property type="entry name" value="3_dmu_93_MTrfase"/>
    <property type="match status" value="1"/>
</dbReference>
<evidence type="ECO:0000313" key="5">
    <source>
        <dbReference type="Proteomes" id="UP000316781"/>
    </source>
</evidence>
<dbReference type="Pfam" id="PF06983">
    <property type="entry name" value="3-dmu-9_3-mt"/>
    <property type="match status" value="1"/>
</dbReference>
<sequence>MPKNMTPFLMFEGSAQEAIDFYLASIPDSSIVTMDRYDGSGPEPAGSVKRALVSICGQELIFFDSPIPHPFSFTPSISFFITCADEGELDGIAGQLSAGGEYLMPPADYGFSRKFGWLKDKFGISWQLNVE</sequence>
<accession>A0A2U1SSY8</accession>
<reference evidence="3 5" key="3">
    <citation type="submission" date="2019-07" db="EMBL/GenBank/DDBJ databases">
        <title>Ln-dependent methylotrophs.</title>
        <authorList>
            <person name="Tani A."/>
        </authorList>
    </citation>
    <scope>NUCLEOTIDE SEQUENCE [LARGE SCALE GENOMIC DNA]</scope>
    <source>
        <strain evidence="3 5">SM89A</strain>
    </source>
</reference>
<proteinExistence type="predicted"/>
<dbReference type="InterPro" id="IPR029068">
    <property type="entry name" value="Glyas_Bleomycin-R_OHBP_Dase"/>
</dbReference>
<evidence type="ECO:0000313" key="2">
    <source>
        <dbReference type="EMBL" id="PWB94727.1"/>
    </source>
</evidence>
<dbReference type="CDD" id="cd06588">
    <property type="entry name" value="PhnB_like"/>
    <property type="match status" value="1"/>
</dbReference>
<reference evidence="2" key="2">
    <citation type="submission" date="2018-02" db="EMBL/GenBank/DDBJ databases">
        <authorList>
            <person name="Cohen D.B."/>
            <person name="Kent A.D."/>
        </authorList>
    </citation>
    <scope>NUCLEOTIDE SEQUENCE</scope>
    <source>
        <strain evidence="2">DSM 17706</strain>
    </source>
</reference>
<dbReference type="Gene3D" id="3.30.720.100">
    <property type="match status" value="1"/>
</dbReference>
<dbReference type="PANTHER" id="PTHR33990">
    <property type="entry name" value="PROTEIN YJDN-RELATED"/>
    <property type="match status" value="1"/>
</dbReference>
<evidence type="ECO:0000313" key="4">
    <source>
        <dbReference type="Proteomes" id="UP000245137"/>
    </source>
</evidence>
<comment type="caution">
    <text evidence="2">The sequence shown here is derived from an EMBL/GenBank/DDBJ whole genome shotgun (WGS) entry which is preliminary data.</text>
</comment>
<dbReference type="AlphaFoldDB" id="A0A2U1SSY8"/>
<organism evidence="2 4">
    <name type="scientific">Methylosinus sporium</name>
    <dbReference type="NCBI Taxonomy" id="428"/>
    <lineage>
        <taxon>Bacteria</taxon>
        <taxon>Pseudomonadati</taxon>
        <taxon>Pseudomonadota</taxon>
        <taxon>Alphaproteobacteria</taxon>
        <taxon>Hyphomicrobiales</taxon>
        <taxon>Methylocystaceae</taxon>
        <taxon>Methylosinus</taxon>
    </lineage>
</organism>
<dbReference type="Proteomes" id="UP000245137">
    <property type="component" value="Unassembled WGS sequence"/>
</dbReference>